<name>A0A5B9QT48_9BACT</name>
<feature type="domain" description="NodB homology" evidence="3">
    <location>
        <begin position="88"/>
        <end position="286"/>
    </location>
</feature>
<dbReference type="GO" id="GO:0005576">
    <property type="term" value="C:extracellular region"/>
    <property type="evidence" value="ECO:0007669"/>
    <property type="project" value="UniProtKB-SubCell"/>
</dbReference>
<dbReference type="SUPFAM" id="SSF88713">
    <property type="entry name" value="Glycoside hydrolase/deacetylase"/>
    <property type="match status" value="1"/>
</dbReference>
<dbReference type="GO" id="GO:0016810">
    <property type="term" value="F:hydrolase activity, acting on carbon-nitrogen (but not peptide) bonds"/>
    <property type="evidence" value="ECO:0007669"/>
    <property type="project" value="InterPro"/>
</dbReference>
<reference evidence="4 5" key="1">
    <citation type="submission" date="2019-08" db="EMBL/GenBank/DDBJ databases">
        <title>Deep-cultivation of Planctomycetes and their phenomic and genomic characterization uncovers novel biology.</title>
        <authorList>
            <person name="Wiegand S."/>
            <person name="Jogler M."/>
            <person name="Boedeker C."/>
            <person name="Pinto D."/>
            <person name="Vollmers J."/>
            <person name="Rivas-Marin E."/>
            <person name="Kohn T."/>
            <person name="Peeters S.H."/>
            <person name="Heuer A."/>
            <person name="Rast P."/>
            <person name="Oberbeckmann S."/>
            <person name="Bunk B."/>
            <person name="Jeske O."/>
            <person name="Meyerdierks A."/>
            <person name="Storesund J.E."/>
            <person name="Kallscheuer N."/>
            <person name="Luecker S."/>
            <person name="Lage O.M."/>
            <person name="Pohl T."/>
            <person name="Merkel B.J."/>
            <person name="Hornburger P."/>
            <person name="Mueller R.-W."/>
            <person name="Bruemmer F."/>
            <person name="Labrenz M."/>
            <person name="Spormann A.M."/>
            <person name="Op den Camp H."/>
            <person name="Overmann J."/>
            <person name="Amann R."/>
            <person name="Jetten M.S.M."/>
            <person name="Mascher T."/>
            <person name="Medema M.H."/>
            <person name="Devos D.P."/>
            <person name="Kaster A.-K."/>
            <person name="Ovreas L."/>
            <person name="Rohde M."/>
            <person name="Galperin M.Y."/>
            <person name="Jogler C."/>
        </authorList>
    </citation>
    <scope>NUCLEOTIDE SEQUENCE [LARGE SCALE GENOMIC DNA]</scope>
    <source>
        <strain evidence="4 5">UC8</strain>
    </source>
</reference>
<evidence type="ECO:0000256" key="1">
    <source>
        <dbReference type="ARBA" id="ARBA00004613"/>
    </source>
</evidence>
<dbReference type="InterPro" id="IPR011330">
    <property type="entry name" value="Glyco_hydro/deAcase_b/a-brl"/>
</dbReference>
<gene>
    <name evidence="4" type="ORF">UC8_31000</name>
</gene>
<dbReference type="Proteomes" id="UP000325286">
    <property type="component" value="Chromosome"/>
</dbReference>
<dbReference type="PANTHER" id="PTHR34216:SF3">
    <property type="entry name" value="POLY-BETA-1,6-N-ACETYL-D-GLUCOSAMINE N-DEACETYLASE"/>
    <property type="match status" value="1"/>
</dbReference>
<dbReference type="AlphaFoldDB" id="A0A5B9QT48"/>
<dbReference type="PROSITE" id="PS51677">
    <property type="entry name" value="NODB"/>
    <property type="match status" value="1"/>
</dbReference>
<accession>A0A5B9QT48</accession>
<dbReference type="RefSeq" id="WP_068142462.1">
    <property type="nucleotide sequence ID" value="NZ_CP042914.1"/>
</dbReference>
<dbReference type="Gene3D" id="3.20.20.370">
    <property type="entry name" value="Glycoside hydrolase/deacetylase"/>
    <property type="match status" value="1"/>
</dbReference>
<dbReference type="CDD" id="cd10918">
    <property type="entry name" value="CE4_NodB_like_5s_6s"/>
    <property type="match status" value="1"/>
</dbReference>
<evidence type="ECO:0000256" key="2">
    <source>
        <dbReference type="ARBA" id="ARBA00022729"/>
    </source>
</evidence>
<dbReference type="Pfam" id="PF01522">
    <property type="entry name" value="Polysacc_deac_1"/>
    <property type="match status" value="1"/>
</dbReference>
<evidence type="ECO:0000313" key="4">
    <source>
        <dbReference type="EMBL" id="QEG41082.1"/>
    </source>
</evidence>
<comment type="subcellular location">
    <subcellularLocation>
        <location evidence="1">Secreted</location>
    </subcellularLocation>
</comment>
<proteinExistence type="predicted"/>
<dbReference type="EMBL" id="CP042914">
    <property type="protein sequence ID" value="QEG41082.1"/>
    <property type="molecule type" value="Genomic_DNA"/>
</dbReference>
<dbReference type="InterPro" id="IPR051398">
    <property type="entry name" value="Polysacch_Deacetylase"/>
</dbReference>
<evidence type="ECO:0000259" key="3">
    <source>
        <dbReference type="PROSITE" id="PS51677"/>
    </source>
</evidence>
<evidence type="ECO:0000313" key="5">
    <source>
        <dbReference type="Proteomes" id="UP000325286"/>
    </source>
</evidence>
<protein>
    <submittedName>
        <fullName evidence="4">Polysaccharide deacetylase</fullName>
    </submittedName>
</protein>
<dbReference type="KEGG" id="rul:UC8_31000"/>
<keyword evidence="2" id="KW-0732">Signal</keyword>
<keyword evidence="5" id="KW-1185">Reference proteome</keyword>
<dbReference type="GO" id="GO:0005975">
    <property type="term" value="P:carbohydrate metabolic process"/>
    <property type="evidence" value="ECO:0007669"/>
    <property type="project" value="InterPro"/>
</dbReference>
<dbReference type="InterPro" id="IPR002509">
    <property type="entry name" value="NODB_dom"/>
</dbReference>
<dbReference type="PANTHER" id="PTHR34216">
    <property type="match status" value="1"/>
</dbReference>
<sequence>MSIRNALLNTRRIASGPMRRLQVQRLAARGCAPLYCLFYHRVADTHPNDWTISCDRFAQHIDYMRSQFEMIGLDELQRRVRQKDSHRPAIAITFDDGYAENSRFALPLLMQHKIPCTYFVSTQHVLTGRPFGHDQAAGVPLPVNTVEELRAAAEGGVEIGLHTRTHVDLAGVDDADVLQREITDAVPELADLIGRRIRYFAFPYGLPQQITQAGVQAVYDAGLEGFCSAFGAYNLPGRDAYHIRRIHGDPDFSRLRNWLEFDSRKLKIEPELRYSLPAPPQPIAPK</sequence>
<organism evidence="4 5">
    <name type="scientific">Roseimaritima ulvae</name>
    <dbReference type="NCBI Taxonomy" id="980254"/>
    <lineage>
        <taxon>Bacteria</taxon>
        <taxon>Pseudomonadati</taxon>
        <taxon>Planctomycetota</taxon>
        <taxon>Planctomycetia</taxon>
        <taxon>Pirellulales</taxon>
        <taxon>Pirellulaceae</taxon>
        <taxon>Roseimaritima</taxon>
    </lineage>
</organism>